<dbReference type="Gene3D" id="3.90.25.10">
    <property type="entry name" value="UDP-galactose 4-epimerase, domain 1"/>
    <property type="match status" value="1"/>
</dbReference>
<dbReference type="InterPro" id="IPR051609">
    <property type="entry name" value="NmrA/Isoflavone_reductase-like"/>
</dbReference>
<comment type="caution">
    <text evidence="5">The sequence shown here is derived from an EMBL/GenBank/DDBJ whole genome shotgun (WGS) entry which is preliminary data.</text>
</comment>
<feature type="domain" description="NmrA-like" evidence="4">
    <location>
        <begin position="4"/>
        <end position="294"/>
    </location>
</feature>
<evidence type="ECO:0000313" key="5">
    <source>
        <dbReference type="EMBL" id="KAK5994724.1"/>
    </source>
</evidence>
<gene>
    <name evidence="5" type="ORF">PT974_03107</name>
</gene>
<evidence type="ECO:0000256" key="3">
    <source>
        <dbReference type="ARBA" id="ARBA00023002"/>
    </source>
</evidence>
<keyword evidence="3" id="KW-0560">Oxidoreductase</keyword>
<evidence type="ECO:0000259" key="4">
    <source>
        <dbReference type="Pfam" id="PF05368"/>
    </source>
</evidence>
<protein>
    <submittedName>
        <fullName evidence="5">Oxidoreductase BOA1-like protein</fullName>
    </submittedName>
</protein>
<sequence length="312" mass="34380">MVVVAIAGGTGNVGRTIVETLIESAKHRVIVLGRGESSSTSTTAACLVVVNYTDVDATAQLLKQHQVHTVISTIQVANEDTSVAEVNLIKAAELAGSVKRFIASGWGALPNERSPAIAFQRASDGELRKTKLEWTRFVVGFFLDYYGIPYIKTHLPPMSFAVDMANKKAAIPGTGEELIALTYSFDLAKFVTAFLDLSCWEEVTYCYGEKTTWNAFIEVAENVIGSRFEVTYDPIEKLLEGKVTELPSHKKELAMSPFPEPIARQLLAILGVWSVGGQFDIPIDKALNQKFPKIRPMSVYDMLLYRQKAQIN</sequence>
<dbReference type="PANTHER" id="PTHR47706">
    <property type="entry name" value="NMRA-LIKE FAMILY PROTEIN"/>
    <property type="match status" value="1"/>
</dbReference>
<dbReference type="Proteomes" id="UP001338125">
    <property type="component" value="Unassembled WGS sequence"/>
</dbReference>
<dbReference type="Gene3D" id="3.40.50.720">
    <property type="entry name" value="NAD(P)-binding Rossmann-like Domain"/>
    <property type="match status" value="1"/>
</dbReference>
<reference evidence="5 6" key="1">
    <citation type="submission" date="2024-01" db="EMBL/GenBank/DDBJ databases">
        <title>Complete genome of Cladobotryum mycophilum ATHUM6906.</title>
        <authorList>
            <person name="Christinaki A.C."/>
            <person name="Myridakis A.I."/>
            <person name="Kouvelis V.N."/>
        </authorList>
    </citation>
    <scope>NUCLEOTIDE SEQUENCE [LARGE SCALE GENOMIC DNA]</scope>
    <source>
        <strain evidence="5 6">ATHUM6906</strain>
    </source>
</reference>
<dbReference type="SUPFAM" id="SSF51735">
    <property type="entry name" value="NAD(P)-binding Rossmann-fold domains"/>
    <property type="match status" value="1"/>
</dbReference>
<evidence type="ECO:0000313" key="6">
    <source>
        <dbReference type="Proteomes" id="UP001338125"/>
    </source>
</evidence>
<dbReference type="InterPro" id="IPR036291">
    <property type="entry name" value="NAD(P)-bd_dom_sf"/>
</dbReference>
<keyword evidence="2" id="KW-0521">NADP</keyword>
<dbReference type="EMBL" id="JAVFKD010000004">
    <property type="protein sequence ID" value="KAK5994724.1"/>
    <property type="molecule type" value="Genomic_DNA"/>
</dbReference>
<evidence type="ECO:0000256" key="2">
    <source>
        <dbReference type="ARBA" id="ARBA00022857"/>
    </source>
</evidence>
<keyword evidence="6" id="KW-1185">Reference proteome</keyword>
<dbReference type="InterPro" id="IPR008030">
    <property type="entry name" value="NmrA-like"/>
</dbReference>
<proteinExistence type="inferred from homology"/>
<name>A0ABR0SRI9_9HYPO</name>
<comment type="similarity">
    <text evidence="1">Belongs to the NmrA-type oxidoreductase family. Isoflavone reductase subfamily.</text>
</comment>
<organism evidence="5 6">
    <name type="scientific">Cladobotryum mycophilum</name>
    <dbReference type="NCBI Taxonomy" id="491253"/>
    <lineage>
        <taxon>Eukaryota</taxon>
        <taxon>Fungi</taxon>
        <taxon>Dikarya</taxon>
        <taxon>Ascomycota</taxon>
        <taxon>Pezizomycotina</taxon>
        <taxon>Sordariomycetes</taxon>
        <taxon>Hypocreomycetidae</taxon>
        <taxon>Hypocreales</taxon>
        <taxon>Hypocreaceae</taxon>
        <taxon>Cladobotryum</taxon>
    </lineage>
</organism>
<dbReference type="Pfam" id="PF05368">
    <property type="entry name" value="NmrA"/>
    <property type="match status" value="1"/>
</dbReference>
<accession>A0ABR0SRI9</accession>
<evidence type="ECO:0000256" key="1">
    <source>
        <dbReference type="ARBA" id="ARBA00005725"/>
    </source>
</evidence>
<dbReference type="PANTHER" id="PTHR47706:SF4">
    <property type="entry name" value="NMRA-LIKE DOMAIN-CONTAINING PROTEIN"/>
    <property type="match status" value="1"/>
</dbReference>